<dbReference type="EMBL" id="CP006763">
    <property type="protein sequence ID" value="AGY75396.2"/>
    <property type="molecule type" value="Genomic_DNA"/>
</dbReference>
<organism evidence="1 2">
    <name type="scientific">Clostridium autoethanogenum DSM 10061</name>
    <dbReference type="NCBI Taxonomy" id="1341692"/>
    <lineage>
        <taxon>Bacteria</taxon>
        <taxon>Bacillati</taxon>
        <taxon>Bacillota</taxon>
        <taxon>Clostridia</taxon>
        <taxon>Eubacteriales</taxon>
        <taxon>Clostridiaceae</taxon>
        <taxon>Clostridium</taxon>
    </lineage>
</organism>
<gene>
    <name evidence="1" type="ORF">CAETHG_1171</name>
</gene>
<reference evidence="2" key="1">
    <citation type="journal article" date="2014" name="Biotechnol. Biofuels">
        <title>Comparison of single-molecule sequencing and hybrid approaches for finishing the genome of Clostridium autoethanogenum and analysis of CRISPR systems in industrial relevant Clostridia.</title>
        <authorList>
            <person name="Brown S.D."/>
            <person name="Nagaraju S."/>
            <person name="Utturkar S."/>
            <person name="De Tissera S."/>
            <person name="Segovia S."/>
            <person name="Mitchell W."/>
            <person name="Land M.L."/>
            <person name="Dassanayake A."/>
            <person name="Kopke M."/>
        </authorList>
    </citation>
    <scope>NUCLEOTIDE SEQUENCE [LARGE SCALE GENOMIC DNA]</scope>
    <source>
        <strain evidence="2">DSM 10061</strain>
    </source>
</reference>
<keyword evidence="2" id="KW-1185">Reference proteome</keyword>
<name>A0ABN4BGQ1_9CLOT</name>
<dbReference type="Proteomes" id="UP000017590">
    <property type="component" value="Chromosome"/>
</dbReference>
<protein>
    <submittedName>
        <fullName evidence="1">Uncharacterized protein</fullName>
    </submittedName>
</protein>
<proteinExistence type="predicted"/>
<evidence type="ECO:0000313" key="1">
    <source>
        <dbReference type="EMBL" id="AGY75396.2"/>
    </source>
</evidence>
<dbReference type="RefSeq" id="WP_049781900.1">
    <property type="nucleotide sequence ID" value="NC_022592.1"/>
</dbReference>
<sequence>MYNRKFNLVPAIHEDLSNYKIEKNKLFANVVAIKYLLPYKDELDRLINDLDKAIQKWARFIDLSKKPSFYFFNCSKDDED</sequence>
<evidence type="ECO:0000313" key="2">
    <source>
        <dbReference type="Proteomes" id="UP000017590"/>
    </source>
</evidence>
<accession>A0ABN4BGQ1</accession>